<evidence type="ECO:0000313" key="4">
    <source>
        <dbReference type="Proteomes" id="UP000230233"/>
    </source>
</evidence>
<name>A0A2G5T809_9PELO</name>
<feature type="chain" id="PRO_5013841890" description="Ground-like domain-containing protein" evidence="1">
    <location>
        <begin position="18"/>
        <end position="245"/>
    </location>
</feature>
<dbReference type="STRING" id="1611254.A0A2G5T809"/>
<keyword evidence="4" id="KW-1185">Reference proteome</keyword>
<comment type="caution">
    <text evidence="3">The sequence shown here is derived from an EMBL/GenBank/DDBJ whole genome shotgun (WGS) entry which is preliminary data.</text>
</comment>
<evidence type="ECO:0000256" key="1">
    <source>
        <dbReference type="SAM" id="SignalP"/>
    </source>
</evidence>
<evidence type="ECO:0000259" key="2">
    <source>
        <dbReference type="Pfam" id="PF04155"/>
    </source>
</evidence>
<evidence type="ECO:0000313" key="3">
    <source>
        <dbReference type="EMBL" id="PIC23370.1"/>
    </source>
</evidence>
<dbReference type="AlphaFoldDB" id="A0A2G5T809"/>
<dbReference type="EMBL" id="PDUG01000005">
    <property type="protein sequence ID" value="PIC23370.1"/>
    <property type="molecule type" value="Genomic_DNA"/>
</dbReference>
<protein>
    <recommendedName>
        <fullName evidence="2">Ground-like domain-containing protein</fullName>
    </recommendedName>
</protein>
<sequence length="245" mass="25171">MLRTTLLLAIGVATSQAFFFGGGGGAACGCSAPPACPPPPPPSPCGGGGGGYARAYSAPTFAAGGGSYPQQSLYQPQPSYQPAAAPAAFGSSYAAQPQPFAAAPAPFAAQPQPFAAQPQSFAAAPQPIVSPPQGYAAPHKRHIINDMEDTGVDQSEGYVARVKRDEEAVFDPKCNSEDLKAIIIANINESTAVAKRQIQSAAADAIGGRVDVICSKGTFSYIVNTELYCETEKDGTTCFAFKQSS</sequence>
<dbReference type="InterPro" id="IPR007284">
    <property type="entry name" value="Ground-like_dom"/>
</dbReference>
<accession>A0A2G5T809</accession>
<organism evidence="3 4">
    <name type="scientific">Caenorhabditis nigoni</name>
    <dbReference type="NCBI Taxonomy" id="1611254"/>
    <lineage>
        <taxon>Eukaryota</taxon>
        <taxon>Metazoa</taxon>
        <taxon>Ecdysozoa</taxon>
        <taxon>Nematoda</taxon>
        <taxon>Chromadorea</taxon>
        <taxon>Rhabditida</taxon>
        <taxon>Rhabditina</taxon>
        <taxon>Rhabditomorpha</taxon>
        <taxon>Rhabditoidea</taxon>
        <taxon>Rhabditidae</taxon>
        <taxon>Peloderinae</taxon>
        <taxon>Caenorhabditis</taxon>
    </lineage>
</organism>
<dbReference type="Pfam" id="PF04155">
    <property type="entry name" value="Ground-like"/>
    <property type="match status" value="1"/>
</dbReference>
<dbReference type="Proteomes" id="UP000230233">
    <property type="component" value="Chromosome V"/>
</dbReference>
<dbReference type="OrthoDB" id="5867918at2759"/>
<reference evidence="4" key="1">
    <citation type="submission" date="2017-10" db="EMBL/GenBank/DDBJ databases">
        <title>Rapid genome shrinkage in a self-fertile nematode reveals novel sperm competition proteins.</title>
        <authorList>
            <person name="Yin D."/>
            <person name="Schwarz E.M."/>
            <person name="Thomas C.G."/>
            <person name="Felde R.L."/>
            <person name="Korf I.F."/>
            <person name="Cutter A.D."/>
            <person name="Schartner C.M."/>
            <person name="Ralston E.J."/>
            <person name="Meyer B.J."/>
            <person name="Haag E.S."/>
        </authorList>
    </citation>
    <scope>NUCLEOTIDE SEQUENCE [LARGE SCALE GENOMIC DNA]</scope>
    <source>
        <strain evidence="4">JU1422</strain>
    </source>
</reference>
<dbReference type="PROSITE" id="PS51257">
    <property type="entry name" value="PROKAR_LIPOPROTEIN"/>
    <property type="match status" value="1"/>
</dbReference>
<feature type="signal peptide" evidence="1">
    <location>
        <begin position="1"/>
        <end position="17"/>
    </location>
</feature>
<feature type="domain" description="Ground-like" evidence="2">
    <location>
        <begin position="171"/>
        <end position="241"/>
    </location>
</feature>
<proteinExistence type="predicted"/>
<keyword evidence="1" id="KW-0732">Signal</keyword>
<gene>
    <name evidence="3" type="primary">Cni-grl-5</name>
    <name evidence="3" type="synonym">Cnig_chr_V.g17096</name>
    <name evidence="3" type="ORF">B9Z55_017096</name>
</gene>